<feature type="transmembrane region" description="Helical" evidence="2">
    <location>
        <begin position="757"/>
        <end position="777"/>
    </location>
</feature>
<dbReference type="Pfam" id="PF11915">
    <property type="entry name" value="DUF3433"/>
    <property type="match status" value="1"/>
</dbReference>
<feature type="transmembrane region" description="Helical" evidence="2">
    <location>
        <begin position="1047"/>
        <end position="1069"/>
    </location>
</feature>
<feature type="transmembrane region" description="Helical" evidence="2">
    <location>
        <begin position="1075"/>
        <end position="1101"/>
    </location>
</feature>
<feature type="compositionally biased region" description="Low complexity" evidence="1">
    <location>
        <begin position="599"/>
        <end position="613"/>
    </location>
</feature>
<feature type="transmembrane region" description="Helical" evidence="2">
    <location>
        <begin position="909"/>
        <end position="927"/>
    </location>
</feature>
<dbReference type="PANTHER" id="PTHR37544">
    <property type="entry name" value="SPRAY-RELATED"/>
    <property type="match status" value="1"/>
</dbReference>
<dbReference type="AlphaFoldDB" id="A0AAN8FBG6"/>
<dbReference type="PANTHER" id="PTHR37544:SF3">
    <property type="entry name" value="SPRAY"/>
    <property type="match status" value="1"/>
</dbReference>
<feature type="region of interest" description="Disordered" evidence="1">
    <location>
        <begin position="68"/>
        <end position="88"/>
    </location>
</feature>
<keyword evidence="4" id="KW-1185">Reference proteome</keyword>
<feature type="region of interest" description="Disordered" evidence="1">
    <location>
        <begin position="259"/>
        <end position="288"/>
    </location>
</feature>
<proteinExistence type="predicted"/>
<keyword evidence="2" id="KW-1133">Transmembrane helix</keyword>
<keyword evidence="2" id="KW-0472">Membrane</keyword>
<gene>
    <name evidence="3" type="ORF">OHC33_003846</name>
</gene>
<feature type="compositionally biased region" description="Low complexity" evidence="1">
    <location>
        <begin position="68"/>
        <end position="83"/>
    </location>
</feature>
<feature type="region of interest" description="Disordered" evidence="1">
    <location>
        <begin position="1"/>
        <end position="25"/>
    </location>
</feature>
<dbReference type="Proteomes" id="UP001316803">
    <property type="component" value="Unassembled WGS sequence"/>
</dbReference>
<dbReference type="EMBL" id="JAKLMC020000007">
    <property type="protein sequence ID" value="KAK5955166.1"/>
    <property type="molecule type" value="Genomic_DNA"/>
</dbReference>
<protein>
    <submittedName>
        <fullName evidence="3">Uncharacterized protein</fullName>
    </submittedName>
</protein>
<feature type="transmembrane region" description="Helical" evidence="2">
    <location>
        <begin position="707"/>
        <end position="727"/>
    </location>
</feature>
<comment type="caution">
    <text evidence="3">The sequence shown here is derived from an EMBL/GenBank/DDBJ whole genome shotgun (WGS) entry which is preliminary data.</text>
</comment>
<feature type="transmembrane region" description="Helical" evidence="2">
    <location>
        <begin position="638"/>
        <end position="658"/>
    </location>
</feature>
<feature type="region of interest" description="Disordered" evidence="1">
    <location>
        <begin position="597"/>
        <end position="620"/>
    </location>
</feature>
<evidence type="ECO:0000256" key="1">
    <source>
        <dbReference type="SAM" id="MobiDB-lite"/>
    </source>
</evidence>
<accession>A0AAN8FBG6</accession>
<reference evidence="3 4" key="1">
    <citation type="submission" date="2022-12" db="EMBL/GenBank/DDBJ databases">
        <title>Genomic features and morphological characterization of a novel Knufia sp. strain isolated from spacecraft assembly facility.</title>
        <authorList>
            <person name="Teixeira M."/>
            <person name="Chander A.M."/>
            <person name="Stajich J.E."/>
            <person name="Venkateswaran K."/>
        </authorList>
    </citation>
    <scope>NUCLEOTIDE SEQUENCE [LARGE SCALE GENOMIC DNA]</scope>
    <source>
        <strain evidence="3 4">FJI-L2-BK-P2</strain>
    </source>
</reference>
<feature type="region of interest" description="Disordered" evidence="1">
    <location>
        <begin position="329"/>
        <end position="356"/>
    </location>
</feature>
<keyword evidence="2" id="KW-0812">Transmembrane</keyword>
<organism evidence="3 4">
    <name type="scientific">Knufia fluminis</name>
    <dbReference type="NCBI Taxonomy" id="191047"/>
    <lineage>
        <taxon>Eukaryota</taxon>
        <taxon>Fungi</taxon>
        <taxon>Dikarya</taxon>
        <taxon>Ascomycota</taxon>
        <taxon>Pezizomycotina</taxon>
        <taxon>Eurotiomycetes</taxon>
        <taxon>Chaetothyriomycetidae</taxon>
        <taxon>Chaetothyriales</taxon>
        <taxon>Trichomeriaceae</taxon>
        <taxon>Knufia</taxon>
    </lineage>
</organism>
<evidence type="ECO:0000256" key="2">
    <source>
        <dbReference type="SAM" id="Phobius"/>
    </source>
</evidence>
<evidence type="ECO:0000313" key="4">
    <source>
        <dbReference type="Proteomes" id="UP001316803"/>
    </source>
</evidence>
<dbReference type="InterPro" id="IPR021840">
    <property type="entry name" value="DUF3433"/>
</dbReference>
<name>A0AAN8FBG6_9EURO</name>
<sequence length="1212" mass="129643">MRPGSRRQVYRAVSTDSEGPGTHVAKRKDDKFDFKPVPLGSIFLTTFLLTFAICIALIEVLLHNTSTPASQATPSVAPTSTTPRRVKRGNVQHGPIFRRQYEACTDLAAIPAKLASLSDASLSLCSDFTVSYLSHTANLSWPLQSALSQWLIPFNDMTSSTQSLSGLTAYCDTTSPPKTYASGSVIKTVPVGCSSGTIELSSDICTGFGKLWIENFALTSTINPVCGVSSDAVIVPTSQPRDESSYVLTDNLLVTDTRGVDPGDTIVPEKPSESASGQDSLAPVVPSTPELPTITVAIEPTTVHTPALVGPEPTLPRVTLTAGSVQTLPAASEGTGSPPAAAITKPPPATQASGSPAVGTQTIITNVDAIAPVAATYTIEDSAGSLHTITTEVNPLAPMAATYMVTDSLGQVQAAVTTYDALAALQATFTFMDSSGVIQTAVAAIGAIAGSSSVFTTVNTLGQVETLVAIIGTPTASSLTYLVTNSDGHVETVVTAIDALATALSTSIHTYADGKVETIVTPAHALAESLTTYTTTRGGKVETVVATLGTTATSSGPRYTTTTQYTSMVTTTGANGKVTSFSAVVIETVVLTTSPAPQTLTSSRTSSATTKPSVTRPPQPSFVLTPSEKTIDGTFTKASYFLSMYLAPLLAVVIKAMWETVFAAIRLIQPFERMAGPVGAGAYSLFAQYLSSSFSFDMFNSIGYGNLLPLWSAILYSIVQIGAPLAAASMTVKSRDICIIDGKERRCDPTWVVNVPLLRGLEGVLVTCLILVFLVLWSARRSRSGVSSDPSSLASLALLMNHESLLHDIQQVDPDADHSAYEAALEGHRVRLGHHNNNGDRRMYGIISSGGTKLPELDDESTAYGSNTIRSSTHYTYQAIHNPATTVQSSSYARTTFVSRARHNFTMDILGLFFPLTLLTLVLTFYLDNNLNDIFNKFFNSNTIGPKLVLVGLASLSSLHLSHLERSVRITEPFRRLAANAPHSNPSSLLSFFGRAKRRANTRTTPAPPETTLLISRSGTRYSNIPQCLALLATHELHGGRMMFQTLLSLTAILSDLNIIAVAGVPYNYAMTWEVYQGSCIASLAITSWIVLVYIIVLFWWRRNKVVQVVGGRSISKGVGTIGGLMRWMLSSGPEVVEAIARIKEEKDAWKGWRRRYAHEGGSGMKVWFGRTGTLGPGGKERWALCCETRSDEFSVMRERRRGSAQGLRQWF</sequence>
<feature type="transmembrane region" description="Helical" evidence="2">
    <location>
        <begin position="37"/>
        <end position="62"/>
    </location>
</feature>
<evidence type="ECO:0000313" key="3">
    <source>
        <dbReference type="EMBL" id="KAK5955166.1"/>
    </source>
</evidence>